<sequence length="54" mass="6392">LMTVTLRKPDSEEYLKFAHEVQRRAKNDYNYSYASNEVRSSIADFEMIISSHYS</sequence>
<dbReference type="WBParaSite" id="TTAC_0000389901-mRNA-1">
    <property type="protein sequence ID" value="TTAC_0000389901-mRNA-1"/>
    <property type="gene ID" value="TTAC_0000389901"/>
</dbReference>
<dbReference type="AlphaFoldDB" id="A0A0R3WT09"/>
<reference evidence="1" key="1">
    <citation type="submission" date="2017-02" db="UniProtKB">
        <authorList>
            <consortium name="WormBaseParasite"/>
        </authorList>
    </citation>
    <scope>IDENTIFICATION</scope>
</reference>
<organism evidence="1">
    <name type="scientific">Hydatigena taeniaeformis</name>
    <name type="common">Feline tapeworm</name>
    <name type="synonym">Taenia taeniaeformis</name>
    <dbReference type="NCBI Taxonomy" id="6205"/>
    <lineage>
        <taxon>Eukaryota</taxon>
        <taxon>Metazoa</taxon>
        <taxon>Spiralia</taxon>
        <taxon>Lophotrochozoa</taxon>
        <taxon>Platyhelminthes</taxon>
        <taxon>Cestoda</taxon>
        <taxon>Eucestoda</taxon>
        <taxon>Cyclophyllidea</taxon>
        <taxon>Taeniidae</taxon>
        <taxon>Hydatigera</taxon>
    </lineage>
</organism>
<name>A0A0R3WT09_HYDTA</name>
<proteinExistence type="predicted"/>
<accession>A0A0R3WT09</accession>
<evidence type="ECO:0000313" key="1">
    <source>
        <dbReference type="WBParaSite" id="TTAC_0000389901-mRNA-1"/>
    </source>
</evidence>
<protein>
    <submittedName>
        <fullName evidence="1">DUF3829 domain-containing protein</fullName>
    </submittedName>
</protein>